<keyword evidence="5" id="KW-0235">DNA replication</keyword>
<evidence type="ECO:0000256" key="2">
    <source>
        <dbReference type="ARBA" id="ARBA00010529"/>
    </source>
</evidence>
<organism evidence="13 14">
    <name type="scientific">Bacteroides salyersiae</name>
    <dbReference type="NCBI Taxonomy" id="291644"/>
    <lineage>
        <taxon>Bacteria</taxon>
        <taxon>Pseudomonadati</taxon>
        <taxon>Bacteroidota</taxon>
        <taxon>Bacteroidia</taxon>
        <taxon>Bacteroidales</taxon>
        <taxon>Bacteroidaceae</taxon>
        <taxon>Bacteroides</taxon>
    </lineage>
</organism>
<dbReference type="AlphaFoldDB" id="A0A7J4XFW3"/>
<evidence type="ECO:0000256" key="1">
    <source>
        <dbReference type="ARBA" id="ARBA00004328"/>
    </source>
</evidence>
<dbReference type="InterPro" id="IPR010992">
    <property type="entry name" value="IHF-like_DNA-bd_dom_sf"/>
</dbReference>
<dbReference type="Proteomes" id="UP000422221">
    <property type="component" value="Unassembled WGS sequence"/>
</dbReference>
<evidence type="ECO:0000313" key="14">
    <source>
        <dbReference type="Proteomes" id="UP000422221"/>
    </source>
</evidence>
<dbReference type="InterPro" id="IPR005902">
    <property type="entry name" value="HU_DNA-bd_put"/>
</dbReference>
<feature type="domain" description="HU" evidence="12">
    <location>
        <begin position="1"/>
        <end position="115"/>
    </location>
</feature>
<reference evidence="13 14" key="1">
    <citation type="journal article" date="2019" name="Nat. Med.">
        <title>A library of human gut bacterial isolates paired with longitudinal multiomics data enables mechanistic microbiome research.</title>
        <authorList>
            <person name="Poyet M."/>
            <person name="Groussin M."/>
            <person name="Gibbons S.M."/>
            <person name="Avila-Pacheco J."/>
            <person name="Jiang X."/>
            <person name="Kearney S.M."/>
            <person name="Perrotta A.R."/>
            <person name="Berdy B."/>
            <person name="Zhao S."/>
            <person name="Lieberman T.D."/>
            <person name="Swanson P.K."/>
            <person name="Smith M."/>
            <person name="Roesemann S."/>
            <person name="Alexander J.E."/>
            <person name="Rich S.A."/>
            <person name="Livny J."/>
            <person name="Vlamakis H."/>
            <person name="Clish C."/>
            <person name="Bullock K."/>
            <person name="Deik A."/>
            <person name="Scott J."/>
            <person name="Pierce K.A."/>
            <person name="Xavier R.J."/>
            <person name="Alm E.J."/>
        </authorList>
    </citation>
    <scope>NUCLEOTIDE SEQUENCE [LARGE SCALE GENOMIC DNA]</scope>
    <source>
        <strain evidence="13 14">BIOML-A10</strain>
    </source>
</reference>
<dbReference type="InterPro" id="IPR041607">
    <property type="entry name" value="HU-HIG"/>
</dbReference>
<keyword evidence="6" id="KW-0426">Late protein</keyword>
<dbReference type="SUPFAM" id="SSF47729">
    <property type="entry name" value="IHF-like DNA-binding proteins"/>
    <property type="match status" value="1"/>
</dbReference>
<comment type="subcellular location">
    <subcellularLocation>
        <location evidence="1">Virion</location>
    </subcellularLocation>
</comment>
<dbReference type="Gene3D" id="4.10.520.10">
    <property type="entry name" value="IHF-like DNA-binding proteins"/>
    <property type="match status" value="1"/>
</dbReference>
<evidence type="ECO:0000256" key="8">
    <source>
        <dbReference type="ARBA" id="ARBA00033120"/>
    </source>
</evidence>
<comment type="similarity">
    <text evidence="2">Belongs to the bacterial histone-like protein family.</text>
</comment>
<sequence length="160" mass="17010">MPLFYKAVQSPIANKTGAKLWHLNLVKAGGTVATQQLAEVIAEKSSLTAGDVQNVVRNLMSVMREYLLNSRSVRLDGLGTFTMKACTRGKGVESADKVSPNQITSLKCRFTPEYTRPAAIGTTRALTQGVQFLHADLLKNDTSEEGPSGGGSGEGEDPAA</sequence>
<dbReference type="NCBIfam" id="TIGR01201">
    <property type="entry name" value="HU_rel"/>
    <property type="match status" value="1"/>
</dbReference>
<accession>A0A7J4XFW3</accession>
<dbReference type="GO" id="GO:0006260">
    <property type="term" value="P:DNA replication"/>
    <property type="evidence" value="ECO:0007669"/>
    <property type="project" value="UniProtKB-KW"/>
</dbReference>
<evidence type="ECO:0000256" key="7">
    <source>
        <dbReference type="ARBA" id="ARBA00023125"/>
    </source>
</evidence>
<keyword evidence="7 13" id="KW-0238">DNA-binding</keyword>
<dbReference type="GO" id="GO:0005829">
    <property type="term" value="C:cytosol"/>
    <property type="evidence" value="ECO:0007669"/>
    <property type="project" value="TreeGrafter"/>
</dbReference>
<feature type="region of interest" description="Disordered" evidence="11">
    <location>
        <begin position="140"/>
        <end position="160"/>
    </location>
</feature>
<protein>
    <recommendedName>
        <fullName evidence="4">Viral histone-like protein</fullName>
    </recommendedName>
    <alternativeName>
        <fullName evidence="9">DNA-binding protein pA104R</fullName>
    </alternativeName>
    <alternativeName>
        <fullName evidence="8">pA104R</fullName>
    </alternativeName>
</protein>
<dbReference type="PANTHER" id="PTHR33175">
    <property type="entry name" value="DNA-BINDING PROTEIN HU"/>
    <property type="match status" value="1"/>
</dbReference>
<dbReference type="InterPro" id="IPR000119">
    <property type="entry name" value="Hist_DNA-bd"/>
</dbReference>
<evidence type="ECO:0000259" key="12">
    <source>
        <dbReference type="Pfam" id="PF18291"/>
    </source>
</evidence>
<dbReference type="Pfam" id="PF18291">
    <property type="entry name" value="HU-HIG"/>
    <property type="match status" value="1"/>
</dbReference>
<evidence type="ECO:0000256" key="6">
    <source>
        <dbReference type="ARBA" id="ARBA00022921"/>
    </source>
</evidence>
<name>A0A7J4XFW3_9BACE</name>
<evidence type="ECO:0000256" key="10">
    <source>
        <dbReference type="ARBA" id="ARBA00046140"/>
    </source>
</evidence>
<dbReference type="GO" id="GO:0003677">
    <property type="term" value="F:DNA binding"/>
    <property type="evidence" value="ECO:0007669"/>
    <property type="project" value="UniProtKB-KW"/>
</dbReference>
<gene>
    <name evidence="13" type="ORF">F3F73_16140</name>
</gene>
<comment type="subunit">
    <text evidence="3">Homodimer.</text>
</comment>
<dbReference type="EMBL" id="VWMK01000017">
    <property type="protein sequence ID" value="KAA3761425.1"/>
    <property type="molecule type" value="Genomic_DNA"/>
</dbReference>
<evidence type="ECO:0000256" key="9">
    <source>
        <dbReference type="ARBA" id="ARBA00033227"/>
    </source>
</evidence>
<dbReference type="PANTHER" id="PTHR33175:SF13">
    <property type="entry name" value="HISTONE-LIKE PROTEIN"/>
    <property type="match status" value="1"/>
</dbReference>
<evidence type="ECO:0000256" key="3">
    <source>
        <dbReference type="ARBA" id="ARBA00011738"/>
    </source>
</evidence>
<dbReference type="GO" id="GO:0030527">
    <property type="term" value="F:structural constituent of chromatin"/>
    <property type="evidence" value="ECO:0007669"/>
    <property type="project" value="InterPro"/>
</dbReference>
<comment type="function">
    <text evidence="10">DNA-binding protein that plays a critical role in nucleoid compaction, genome replication and DNA replication and transcription. Binds to both ssDNA and dsDNA with a binding site covering about 15 nucleotides. Displays DNA-supercoiling activity only when associated with the viral DNA topoisomerase 2.</text>
</comment>
<proteinExistence type="inferred from homology"/>
<evidence type="ECO:0000256" key="5">
    <source>
        <dbReference type="ARBA" id="ARBA00022705"/>
    </source>
</evidence>
<evidence type="ECO:0000256" key="4">
    <source>
        <dbReference type="ARBA" id="ARBA00016145"/>
    </source>
</evidence>
<evidence type="ECO:0000256" key="11">
    <source>
        <dbReference type="SAM" id="MobiDB-lite"/>
    </source>
</evidence>
<dbReference type="RefSeq" id="WP_005932673.1">
    <property type="nucleotide sequence ID" value="NZ_CABKSE010000002.1"/>
</dbReference>
<comment type="caution">
    <text evidence="13">The sequence shown here is derived from an EMBL/GenBank/DDBJ whole genome shotgun (WGS) entry which is preliminary data.</text>
</comment>
<evidence type="ECO:0000313" key="13">
    <source>
        <dbReference type="EMBL" id="KAA3761425.1"/>
    </source>
</evidence>